<evidence type="ECO:0000256" key="2">
    <source>
        <dbReference type="ARBA" id="ARBA00003921"/>
    </source>
</evidence>
<evidence type="ECO:0000256" key="1">
    <source>
        <dbReference type="ARBA" id="ARBA00001974"/>
    </source>
</evidence>
<evidence type="ECO:0000256" key="6">
    <source>
        <dbReference type="ARBA" id="ARBA00022618"/>
    </source>
</evidence>
<comment type="pathway">
    <text evidence="4 16">Cell wall biogenesis; peptidoglycan biosynthesis.</text>
</comment>
<reference evidence="18 19" key="1">
    <citation type="submission" date="2019-07" db="EMBL/GenBank/DDBJ databases">
        <title>antibiotic susceptibility of plant-derived lactic acid bacteria.</title>
        <authorList>
            <person name="Sugiyama M."/>
            <person name="Noda M."/>
        </authorList>
    </citation>
    <scope>NUCLEOTIDE SEQUENCE [LARGE SCALE GENOMIC DNA]</scope>
    <source>
        <strain evidence="18 19">15-1A</strain>
    </source>
</reference>
<keyword evidence="11 16" id="KW-0573">Peptidoglycan synthesis</keyword>
<accession>A0AAI8WD02</accession>
<dbReference type="InterPro" id="IPR011601">
    <property type="entry name" value="MurB_C"/>
</dbReference>
<feature type="active site" evidence="16">
    <location>
        <position position="184"/>
    </location>
</feature>
<dbReference type="InterPro" id="IPR006094">
    <property type="entry name" value="Oxid_FAD_bind_N"/>
</dbReference>
<dbReference type="PANTHER" id="PTHR21071">
    <property type="entry name" value="UDP-N-ACETYLENOLPYRUVOYLGLUCOSAMINE REDUCTASE"/>
    <property type="match status" value="1"/>
</dbReference>
<dbReference type="SUPFAM" id="SSF56176">
    <property type="entry name" value="FAD-binding/transporter-associated domain-like"/>
    <property type="match status" value="1"/>
</dbReference>
<keyword evidence="9 16" id="KW-0521">NADP</keyword>
<evidence type="ECO:0000313" key="18">
    <source>
        <dbReference type="EMBL" id="BBM14004.1"/>
    </source>
</evidence>
<comment type="cofactor">
    <cofactor evidence="1 16">
        <name>FAD</name>
        <dbReference type="ChEBI" id="CHEBI:57692"/>
    </cofactor>
</comment>
<dbReference type="GO" id="GO:0008762">
    <property type="term" value="F:UDP-N-acetylmuramate dehydrogenase activity"/>
    <property type="evidence" value="ECO:0007669"/>
    <property type="project" value="UniProtKB-UniRule"/>
</dbReference>
<keyword evidence="10 16" id="KW-0133">Cell shape</keyword>
<dbReference type="HAMAP" id="MF_00037">
    <property type="entry name" value="MurB"/>
    <property type="match status" value="1"/>
</dbReference>
<dbReference type="InterPro" id="IPR016166">
    <property type="entry name" value="FAD-bd_PCMH"/>
</dbReference>
<dbReference type="GO" id="GO:0071949">
    <property type="term" value="F:FAD binding"/>
    <property type="evidence" value="ECO:0007669"/>
    <property type="project" value="InterPro"/>
</dbReference>
<keyword evidence="5 16" id="KW-0963">Cytoplasm</keyword>
<dbReference type="InterPro" id="IPR036318">
    <property type="entry name" value="FAD-bd_PCMH-like_sf"/>
</dbReference>
<evidence type="ECO:0000313" key="19">
    <source>
        <dbReference type="Proteomes" id="UP000509460"/>
    </source>
</evidence>
<dbReference type="Pfam" id="PF02873">
    <property type="entry name" value="MurB_C"/>
    <property type="match status" value="1"/>
</dbReference>
<evidence type="ECO:0000259" key="17">
    <source>
        <dbReference type="PROSITE" id="PS51387"/>
    </source>
</evidence>
<feature type="domain" description="FAD-binding PCMH-type" evidence="17">
    <location>
        <begin position="40"/>
        <end position="205"/>
    </location>
</feature>
<evidence type="ECO:0000256" key="5">
    <source>
        <dbReference type="ARBA" id="ARBA00022490"/>
    </source>
</evidence>
<dbReference type="NCBIfam" id="NF010480">
    <property type="entry name" value="PRK13905.1"/>
    <property type="match status" value="1"/>
</dbReference>
<dbReference type="InterPro" id="IPR003170">
    <property type="entry name" value="MurB"/>
</dbReference>
<feature type="active site" description="Proton donor" evidence="16">
    <location>
        <position position="234"/>
    </location>
</feature>
<feature type="active site" evidence="16">
    <location>
        <position position="304"/>
    </location>
</feature>
<keyword evidence="14 16" id="KW-0961">Cell wall biogenesis/degradation</keyword>
<dbReference type="GO" id="GO:0071555">
    <property type="term" value="P:cell wall organization"/>
    <property type="evidence" value="ECO:0007669"/>
    <property type="project" value="UniProtKB-KW"/>
</dbReference>
<dbReference type="GO" id="GO:0005829">
    <property type="term" value="C:cytosol"/>
    <property type="evidence" value="ECO:0007669"/>
    <property type="project" value="TreeGrafter"/>
</dbReference>
<evidence type="ECO:0000256" key="10">
    <source>
        <dbReference type="ARBA" id="ARBA00022960"/>
    </source>
</evidence>
<keyword evidence="8 16" id="KW-0274">FAD</keyword>
<dbReference type="Pfam" id="PF01565">
    <property type="entry name" value="FAD_binding_4"/>
    <property type="match status" value="1"/>
</dbReference>
<evidence type="ECO:0000256" key="13">
    <source>
        <dbReference type="ARBA" id="ARBA00023306"/>
    </source>
</evidence>
<evidence type="ECO:0000256" key="16">
    <source>
        <dbReference type="HAMAP-Rule" id="MF_00037"/>
    </source>
</evidence>
<organism evidence="18 19">
    <name type="scientific">Enterococcus mundtii</name>
    <dbReference type="NCBI Taxonomy" id="53346"/>
    <lineage>
        <taxon>Bacteria</taxon>
        <taxon>Bacillati</taxon>
        <taxon>Bacillota</taxon>
        <taxon>Bacilli</taxon>
        <taxon>Lactobacillales</taxon>
        <taxon>Enterococcaceae</taxon>
        <taxon>Enterococcus</taxon>
    </lineage>
</organism>
<dbReference type="EMBL" id="AP019810">
    <property type="protein sequence ID" value="BBM14004.1"/>
    <property type="molecule type" value="Genomic_DNA"/>
</dbReference>
<name>A0AAI8WD02_ENTMU</name>
<dbReference type="InterPro" id="IPR036635">
    <property type="entry name" value="MurB_C_sf"/>
</dbReference>
<dbReference type="Proteomes" id="UP000509460">
    <property type="component" value="Chromosome"/>
</dbReference>
<evidence type="ECO:0000256" key="4">
    <source>
        <dbReference type="ARBA" id="ARBA00004752"/>
    </source>
</evidence>
<evidence type="ECO:0000256" key="3">
    <source>
        <dbReference type="ARBA" id="ARBA00004496"/>
    </source>
</evidence>
<dbReference type="GO" id="GO:0008360">
    <property type="term" value="P:regulation of cell shape"/>
    <property type="evidence" value="ECO:0007669"/>
    <property type="project" value="UniProtKB-KW"/>
</dbReference>
<comment type="function">
    <text evidence="2 16">Cell wall formation.</text>
</comment>
<dbReference type="Gene3D" id="3.90.78.10">
    <property type="entry name" value="UDP-N-acetylenolpyruvoylglucosamine reductase, C-terminal domain"/>
    <property type="match status" value="1"/>
</dbReference>
<evidence type="ECO:0000256" key="7">
    <source>
        <dbReference type="ARBA" id="ARBA00022630"/>
    </source>
</evidence>
<keyword evidence="13 16" id="KW-0131">Cell cycle</keyword>
<evidence type="ECO:0000256" key="14">
    <source>
        <dbReference type="ARBA" id="ARBA00023316"/>
    </source>
</evidence>
<dbReference type="PROSITE" id="PS51387">
    <property type="entry name" value="FAD_PCMH"/>
    <property type="match status" value="1"/>
</dbReference>
<dbReference type="EC" id="1.3.1.98" evidence="16"/>
<evidence type="ECO:0000256" key="11">
    <source>
        <dbReference type="ARBA" id="ARBA00022984"/>
    </source>
</evidence>
<evidence type="ECO:0000256" key="15">
    <source>
        <dbReference type="ARBA" id="ARBA00048914"/>
    </source>
</evidence>
<dbReference type="Gene3D" id="3.30.465.10">
    <property type="match status" value="1"/>
</dbReference>
<dbReference type="NCBIfam" id="TIGR00179">
    <property type="entry name" value="murB"/>
    <property type="match status" value="1"/>
</dbReference>
<dbReference type="SUPFAM" id="SSF56194">
    <property type="entry name" value="Uridine diphospho-N-Acetylenolpyruvylglucosamine reductase, MurB, C-terminal domain"/>
    <property type="match status" value="1"/>
</dbReference>
<proteinExistence type="inferred from homology"/>
<keyword evidence="12 16" id="KW-0560">Oxidoreductase</keyword>
<dbReference type="GO" id="GO:0009252">
    <property type="term" value="P:peptidoglycan biosynthetic process"/>
    <property type="evidence" value="ECO:0007669"/>
    <property type="project" value="UniProtKB-UniRule"/>
</dbReference>
<keyword evidence="6 16" id="KW-0132">Cell division</keyword>
<dbReference type="Gene3D" id="3.30.43.10">
    <property type="entry name" value="Uridine Diphospho-n-acetylenolpyruvylglucosamine Reductase, domain 2"/>
    <property type="match status" value="1"/>
</dbReference>
<evidence type="ECO:0000256" key="8">
    <source>
        <dbReference type="ARBA" id="ARBA00022827"/>
    </source>
</evidence>
<dbReference type="PANTHER" id="PTHR21071:SF4">
    <property type="entry name" value="UDP-N-ACETYLENOLPYRUVOYLGLUCOSAMINE REDUCTASE"/>
    <property type="match status" value="1"/>
</dbReference>
<sequence length="313" mass="34331">MMGTFEKKGKSSVNKEDIVKKNPELNLLLDEPLSHYTFTKTGGPVDVLAFPKTKSEVKQVVDYCRENQVPWLVLGNASNLIVQDGGIRGVVIMLTEMNQISVEGTMVIAEAGAKLIDTTYAALAESLTGFEFACGIPGSIGGAVYMNAGAYGGEIKDVFAEVDLLLSDGTIQTLSNEEMAFSYRHSELQKMEAIVLEARFQLTPGDHEMIKGRMDELTELREAKQPLEYPSCGSVFKRPEGHFTGQLIQEAGLQGLKWGGAQISEKHAGFIVNIDHATATDYTELIAHIQEVIKEKFDVALETEVRIIGEKRS</sequence>
<dbReference type="InterPro" id="IPR016167">
    <property type="entry name" value="FAD-bd_PCMH_sub1"/>
</dbReference>
<evidence type="ECO:0000256" key="9">
    <source>
        <dbReference type="ARBA" id="ARBA00022857"/>
    </source>
</evidence>
<dbReference type="InterPro" id="IPR016169">
    <property type="entry name" value="FAD-bd_PCMH_sub2"/>
</dbReference>
<comment type="subcellular location">
    <subcellularLocation>
        <location evidence="3 16">Cytoplasm</location>
    </subcellularLocation>
</comment>
<dbReference type="AlphaFoldDB" id="A0AAI8WD02"/>
<gene>
    <name evidence="16" type="primary">murB</name>
    <name evidence="18" type="ORF">EM151A_0766</name>
</gene>
<protein>
    <recommendedName>
        <fullName evidence="16">UDP-N-acetylenolpyruvoylglucosamine reductase</fullName>
        <ecNumber evidence="16">1.3.1.98</ecNumber>
    </recommendedName>
    <alternativeName>
        <fullName evidence="16">UDP-N-acetylmuramate dehydrogenase</fullName>
    </alternativeName>
</protein>
<dbReference type="GO" id="GO:0051301">
    <property type="term" value="P:cell division"/>
    <property type="evidence" value="ECO:0007669"/>
    <property type="project" value="UniProtKB-KW"/>
</dbReference>
<evidence type="ECO:0000256" key="12">
    <source>
        <dbReference type="ARBA" id="ARBA00023002"/>
    </source>
</evidence>
<keyword evidence="7 16" id="KW-0285">Flavoprotein</keyword>
<comment type="catalytic activity">
    <reaction evidence="15 16">
        <text>UDP-N-acetyl-alpha-D-muramate + NADP(+) = UDP-N-acetyl-3-O-(1-carboxyvinyl)-alpha-D-glucosamine + NADPH + H(+)</text>
        <dbReference type="Rhea" id="RHEA:12248"/>
        <dbReference type="ChEBI" id="CHEBI:15378"/>
        <dbReference type="ChEBI" id="CHEBI:57783"/>
        <dbReference type="ChEBI" id="CHEBI:58349"/>
        <dbReference type="ChEBI" id="CHEBI:68483"/>
        <dbReference type="ChEBI" id="CHEBI:70757"/>
        <dbReference type="EC" id="1.3.1.98"/>
    </reaction>
</comment>
<comment type="similarity">
    <text evidence="16">Belongs to the MurB family.</text>
</comment>